<evidence type="ECO:0000256" key="5">
    <source>
        <dbReference type="ARBA" id="ARBA00023136"/>
    </source>
</evidence>
<comment type="subcellular location">
    <subcellularLocation>
        <location evidence="1">Membrane</location>
        <topology evidence="1">Multi-pass membrane protein</topology>
    </subcellularLocation>
</comment>
<reference evidence="9 10" key="1">
    <citation type="journal article" date="2019" name="Sci. Rep.">
        <title>A multi-omics analysis of the grapevine pathogen Lasiodiplodia theobromae reveals that temperature affects the expression of virulence- and pathogenicity-related genes.</title>
        <authorList>
            <person name="Felix C."/>
            <person name="Meneses R."/>
            <person name="Goncalves M.F.M."/>
            <person name="Tilleman L."/>
            <person name="Duarte A.S."/>
            <person name="Jorrin-Novo J.V."/>
            <person name="Van de Peer Y."/>
            <person name="Deforce D."/>
            <person name="Van Nieuwerburgh F."/>
            <person name="Esteves A.C."/>
            <person name="Alves A."/>
        </authorList>
    </citation>
    <scope>NUCLEOTIDE SEQUENCE [LARGE SCALE GENOMIC DNA]</scope>
    <source>
        <strain evidence="9 10">LA-SOL3</strain>
    </source>
</reference>
<evidence type="ECO:0000256" key="2">
    <source>
        <dbReference type="ARBA" id="ARBA00022448"/>
    </source>
</evidence>
<evidence type="ECO:0000256" key="1">
    <source>
        <dbReference type="ARBA" id="ARBA00004141"/>
    </source>
</evidence>
<dbReference type="FunFam" id="1.20.1720.10:FF:000009">
    <property type="entry name" value="MFS multidrug transporter"/>
    <property type="match status" value="1"/>
</dbReference>
<keyword evidence="4 7" id="KW-1133">Transmembrane helix</keyword>
<evidence type="ECO:0000256" key="7">
    <source>
        <dbReference type="SAM" id="Phobius"/>
    </source>
</evidence>
<dbReference type="GO" id="GO:0022857">
    <property type="term" value="F:transmembrane transporter activity"/>
    <property type="evidence" value="ECO:0007669"/>
    <property type="project" value="InterPro"/>
</dbReference>
<gene>
    <name evidence="9" type="primary">QDR2</name>
    <name evidence="9" type="ORF">DBV05_g2071</name>
</gene>
<feature type="domain" description="Major facilitator superfamily (MFS) profile" evidence="8">
    <location>
        <begin position="85"/>
        <end position="542"/>
    </location>
</feature>
<feature type="region of interest" description="Disordered" evidence="6">
    <location>
        <begin position="556"/>
        <end position="622"/>
    </location>
</feature>
<protein>
    <submittedName>
        <fullName evidence="9">Quinidine resistance protein 2</fullName>
    </submittedName>
</protein>
<feature type="compositionally biased region" description="Basic and acidic residues" evidence="6">
    <location>
        <begin position="567"/>
        <end position="592"/>
    </location>
</feature>
<feature type="region of interest" description="Disordered" evidence="6">
    <location>
        <begin position="1"/>
        <end position="73"/>
    </location>
</feature>
<dbReference type="AlphaFoldDB" id="A0A5N5DMX1"/>
<dbReference type="EMBL" id="VCHE01000008">
    <property type="protein sequence ID" value="KAB2579278.1"/>
    <property type="molecule type" value="Genomic_DNA"/>
</dbReference>
<feature type="transmembrane region" description="Helical" evidence="7">
    <location>
        <begin position="368"/>
        <end position="392"/>
    </location>
</feature>
<comment type="caution">
    <text evidence="9">The sequence shown here is derived from an EMBL/GenBank/DDBJ whole genome shotgun (WGS) entry which is preliminary data.</text>
</comment>
<dbReference type="InterPro" id="IPR020846">
    <property type="entry name" value="MFS_dom"/>
</dbReference>
<feature type="transmembrane region" description="Helical" evidence="7">
    <location>
        <begin position="518"/>
        <end position="540"/>
    </location>
</feature>
<organism evidence="9 10">
    <name type="scientific">Lasiodiplodia theobromae</name>
    <dbReference type="NCBI Taxonomy" id="45133"/>
    <lineage>
        <taxon>Eukaryota</taxon>
        <taxon>Fungi</taxon>
        <taxon>Dikarya</taxon>
        <taxon>Ascomycota</taxon>
        <taxon>Pezizomycotina</taxon>
        <taxon>Dothideomycetes</taxon>
        <taxon>Dothideomycetes incertae sedis</taxon>
        <taxon>Botryosphaeriales</taxon>
        <taxon>Botryosphaeriaceae</taxon>
        <taxon>Lasiodiplodia</taxon>
    </lineage>
</organism>
<dbReference type="PANTHER" id="PTHR23502:SF51">
    <property type="entry name" value="QUINIDINE RESISTANCE PROTEIN 1-RELATED"/>
    <property type="match status" value="1"/>
</dbReference>
<feature type="transmembrane region" description="Helical" evidence="7">
    <location>
        <begin position="452"/>
        <end position="478"/>
    </location>
</feature>
<keyword evidence="3 7" id="KW-0812">Transmembrane</keyword>
<keyword evidence="2" id="KW-0813">Transport</keyword>
<evidence type="ECO:0000259" key="8">
    <source>
        <dbReference type="PROSITE" id="PS50850"/>
    </source>
</evidence>
<accession>A0A5N5DMX1</accession>
<keyword evidence="10" id="KW-1185">Reference proteome</keyword>
<feature type="transmembrane region" description="Helical" evidence="7">
    <location>
        <begin position="425"/>
        <end position="446"/>
    </location>
</feature>
<dbReference type="PROSITE" id="PS50850">
    <property type="entry name" value="MFS"/>
    <property type="match status" value="1"/>
</dbReference>
<dbReference type="Gene3D" id="1.20.1250.20">
    <property type="entry name" value="MFS general substrate transporter like domains"/>
    <property type="match status" value="1"/>
</dbReference>
<dbReference type="Proteomes" id="UP000325902">
    <property type="component" value="Unassembled WGS sequence"/>
</dbReference>
<proteinExistence type="predicted"/>
<feature type="transmembrane region" description="Helical" evidence="7">
    <location>
        <begin position="83"/>
        <end position="104"/>
    </location>
</feature>
<sequence length="622" mass="68423">MMATHDRPGLSVPIEDRTESRGRDEDTIQAADKPEAAETHTPAGNHEVSDARKDTDTTTDVEAAAAEPPKPPIHSVFSKKTKVLIITMTTMASFFSPVSGQIYLPALNTLAKEFHVSLAAINFTVTSYMILQGIAPMFFGDLADQVGRRPTYICCFTIFFFANLGLALQRDYAALLVLRAMQSSGSSGVIALGNGVISDVTTSAERGSYVAWVQMGTQLGPALGPILGGILAQFLGWPSIFWFLLISGGIYLILYIILIPETSRNVVGDGSLPPQGWNKSLLNIMAERRRKKNGLERTVSRQAKHEESKRLAEQRHLRFPNPLQALRIVVEKDVSLVLLALSIAMTGFFCMIVPMPGIFADTYGFNDLQIGLCYIPFSAGAMLGSLACGRFLDRNFRRVAVKHGITVDRKRASSMRNFPIERARLEIIWVPLVIGSSSTLVWGWVLRAQTSLAAPLVILFVGGAMLSGTMSMLITLLVDLYPQRASTAMAGLNLCRCSMSAAGTASVEYIIAAWGLGWTYTFIGGLMLVLSVPALAVVVWRGPVWREERHVRLERREEEKKKKKRRKMEEQQRGRAEGGEEQVREGEDKSDSKAVSAAEEEEEKENEVRLQNGGGAQPDKRE</sequence>
<feature type="transmembrane region" description="Helical" evidence="7">
    <location>
        <begin position="174"/>
        <end position="197"/>
    </location>
</feature>
<dbReference type="PANTHER" id="PTHR23502">
    <property type="entry name" value="MAJOR FACILITATOR SUPERFAMILY"/>
    <property type="match status" value="1"/>
</dbReference>
<dbReference type="Pfam" id="PF07690">
    <property type="entry name" value="MFS_1"/>
    <property type="match status" value="2"/>
</dbReference>
<evidence type="ECO:0000313" key="10">
    <source>
        <dbReference type="Proteomes" id="UP000325902"/>
    </source>
</evidence>
<feature type="compositionally biased region" description="Basic and acidic residues" evidence="6">
    <location>
        <begin position="47"/>
        <end position="56"/>
    </location>
</feature>
<feature type="transmembrane region" description="Helical" evidence="7">
    <location>
        <begin position="116"/>
        <end position="139"/>
    </location>
</feature>
<evidence type="ECO:0000313" key="9">
    <source>
        <dbReference type="EMBL" id="KAB2579278.1"/>
    </source>
</evidence>
<feature type="transmembrane region" description="Helical" evidence="7">
    <location>
        <begin position="336"/>
        <end position="356"/>
    </location>
</feature>
<feature type="transmembrane region" description="Helical" evidence="7">
    <location>
        <begin position="151"/>
        <end position="168"/>
    </location>
</feature>
<evidence type="ECO:0000256" key="4">
    <source>
        <dbReference type="ARBA" id="ARBA00022989"/>
    </source>
</evidence>
<evidence type="ECO:0000256" key="3">
    <source>
        <dbReference type="ARBA" id="ARBA00022692"/>
    </source>
</evidence>
<dbReference type="SUPFAM" id="SSF103473">
    <property type="entry name" value="MFS general substrate transporter"/>
    <property type="match status" value="1"/>
</dbReference>
<feature type="transmembrane region" description="Helical" evidence="7">
    <location>
        <begin position="240"/>
        <end position="258"/>
    </location>
</feature>
<dbReference type="Gene3D" id="1.20.1720.10">
    <property type="entry name" value="Multidrug resistance protein D"/>
    <property type="match status" value="1"/>
</dbReference>
<dbReference type="GO" id="GO:0005886">
    <property type="term" value="C:plasma membrane"/>
    <property type="evidence" value="ECO:0007669"/>
    <property type="project" value="TreeGrafter"/>
</dbReference>
<dbReference type="InterPro" id="IPR011701">
    <property type="entry name" value="MFS"/>
</dbReference>
<feature type="compositionally biased region" description="Basic and acidic residues" evidence="6">
    <location>
        <begin position="1"/>
        <end position="38"/>
    </location>
</feature>
<keyword evidence="5 7" id="KW-0472">Membrane</keyword>
<dbReference type="OrthoDB" id="2441642at2759"/>
<feature type="transmembrane region" description="Helical" evidence="7">
    <location>
        <begin position="490"/>
        <end position="512"/>
    </location>
</feature>
<name>A0A5N5DMX1_9PEZI</name>
<evidence type="ECO:0000256" key="6">
    <source>
        <dbReference type="SAM" id="MobiDB-lite"/>
    </source>
</evidence>
<dbReference type="InterPro" id="IPR036259">
    <property type="entry name" value="MFS_trans_sf"/>
</dbReference>
<feature type="compositionally biased region" description="Low complexity" evidence="6">
    <location>
        <begin position="58"/>
        <end position="67"/>
    </location>
</feature>